<dbReference type="PANTHER" id="PTHR10937">
    <property type="entry name" value="GLUCOSAMINE--FRUCTOSE-6-PHOSPHATE AMINOTRANSFERASE, ISOMERIZING"/>
    <property type="match status" value="1"/>
</dbReference>
<accession>A0A1I3S2T6</accession>
<comment type="function">
    <text evidence="1">Catalyzes the conversion of a range of fructosamine 6-phosphates to glucose 6-phosphate and a free amino acid.</text>
</comment>
<name>A0A1I3S2T6_HALDA</name>
<dbReference type="OrthoDB" id="9782098at2"/>
<dbReference type="GO" id="GO:0006047">
    <property type="term" value="P:UDP-N-acetylglucosamine metabolic process"/>
    <property type="evidence" value="ECO:0007669"/>
    <property type="project" value="TreeGrafter"/>
</dbReference>
<dbReference type="PIRSF" id="PIRSF009290">
    <property type="entry name" value="FrlB"/>
    <property type="match status" value="1"/>
</dbReference>
<keyword evidence="1" id="KW-0119">Carbohydrate metabolism</keyword>
<dbReference type="Proteomes" id="UP000183557">
    <property type="component" value="Unassembled WGS sequence"/>
</dbReference>
<dbReference type="RefSeq" id="WP_075035568.1">
    <property type="nucleotide sequence ID" value="NZ_FOSB01000002.1"/>
</dbReference>
<dbReference type="Pfam" id="PF01380">
    <property type="entry name" value="SIS"/>
    <property type="match status" value="1"/>
</dbReference>
<dbReference type="Gene3D" id="1.10.10.2240">
    <property type="match status" value="1"/>
</dbReference>
<dbReference type="EMBL" id="FOSB01000002">
    <property type="protein sequence ID" value="SFJ52928.1"/>
    <property type="molecule type" value="Genomic_DNA"/>
</dbReference>
<dbReference type="InterPro" id="IPR046348">
    <property type="entry name" value="SIS_dom_sf"/>
</dbReference>
<protein>
    <recommendedName>
        <fullName evidence="1">Fructosamine deglycase</fullName>
        <ecNumber evidence="1">3.5.-.-</ecNumber>
    </recommendedName>
</protein>
<organism evidence="3 4">
    <name type="scientific">Halobacillus dabanensis</name>
    <dbReference type="NCBI Taxonomy" id="240302"/>
    <lineage>
        <taxon>Bacteria</taxon>
        <taxon>Bacillati</taxon>
        <taxon>Bacillota</taxon>
        <taxon>Bacilli</taxon>
        <taxon>Bacillales</taxon>
        <taxon>Bacillaceae</taxon>
        <taxon>Halobacillus</taxon>
    </lineage>
</organism>
<dbReference type="AlphaFoldDB" id="A0A1I3S2T6"/>
<dbReference type="InterPro" id="IPR035488">
    <property type="entry name" value="FrlB_SIS"/>
</dbReference>
<sequence length="331" mass="37408">MAVKNTEVKGINPHIELALQEVEKRDINKVFFVACGGSSALMYPSKYLMDREAVAISSDLYSSNEFIHRNPNTLGDKSLVILCSMSGTTPETVEAAEFARNKGALTIALTHEPESPLAQNAEFVVEYGWFPDLIAVNTNQAIMIQLTMGVLYVKEGNKKFADTVESLHNLEDVFQKAEKQFAPKVKEFAKKYKDESNIYTLASGGNYGPAYSFTSCFLMEMQWIHSNAIHAGEYFHGPFEILDKETPFLILLGLDETRPLEERALTFSKKYGEKLEVVDAKELDLEGISDSVKGYVVPAIFDRLLRRYAEALAEERNHPLSTRRYMWKVEY</sequence>
<dbReference type="GO" id="GO:0006487">
    <property type="term" value="P:protein N-linked glycosylation"/>
    <property type="evidence" value="ECO:0007669"/>
    <property type="project" value="TreeGrafter"/>
</dbReference>
<comment type="subunit">
    <text evidence="1">Homooctamer.</text>
</comment>
<evidence type="ECO:0000313" key="4">
    <source>
        <dbReference type="Proteomes" id="UP000183557"/>
    </source>
</evidence>
<reference evidence="4" key="1">
    <citation type="submission" date="2016-10" db="EMBL/GenBank/DDBJ databases">
        <authorList>
            <person name="Varghese N."/>
            <person name="Submissions S."/>
        </authorList>
    </citation>
    <scope>NUCLEOTIDE SEQUENCE [LARGE SCALE GENOMIC DNA]</scope>
    <source>
        <strain evidence="4">CGMCC 1.3704</strain>
    </source>
</reference>
<keyword evidence="1" id="KW-0378">Hydrolase</keyword>
<dbReference type="GO" id="GO:0004360">
    <property type="term" value="F:glutamine-fructose-6-phosphate transaminase (isomerizing) activity"/>
    <property type="evidence" value="ECO:0007669"/>
    <property type="project" value="TreeGrafter"/>
</dbReference>
<dbReference type="EC" id="3.5.-.-" evidence="1"/>
<dbReference type="Gene3D" id="3.40.50.12570">
    <property type="match status" value="1"/>
</dbReference>
<evidence type="ECO:0000259" key="2">
    <source>
        <dbReference type="PROSITE" id="PS51464"/>
    </source>
</evidence>
<keyword evidence="4" id="KW-1185">Reference proteome</keyword>
<proteinExistence type="predicted"/>
<dbReference type="Gene3D" id="3.40.50.10490">
    <property type="entry name" value="Glucose-6-phosphate isomerase like protein, domain 1"/>
    <property type="match status" value="1"/>
</dbReference>
<dbReference type="InterPro" id="IPR035490">
    <property type="entry name" value="GlmS/FrlB_SIS"/>
</dbReference>
<evidence type="ECO:0000256" key="1">
    <source>
        <dbReference type="PIRNR" id="PIRNR009290"/>
    </source>
</evidence>
<dbReference type="CDD" id="cd05710">
    <property type="entry name" value="SIS_1"/>
    <property type="match status" value="1"/>
</dbReference>
<dbReference type="CDD" id="cd05009">
    <property type="entry name" value="SIS_GlmS_GlmD_2"/>
    <property type="match status" value="1"/>
</dbReference>
<evidence type="ECO:0000313" key="3">
    <source>
        <dbReference type="EMBL" id="SFJ52928.1"/>
    </source>
</evidence>
<dbReference type="PANTHER" id="PTHR10937:SF14">
    <property type="entry name" value="FRUCTOSELYSINE 6-PHOSPHATE DEGLYCASE"/>
    <property type="match status" value="1"/>
</dbReference>
<dbReference type="PROSITE" id="PS51464">
    <property type="entry name" value="SIS"/>
    <property type="match status" value="1"/>
</dbReference>
<gene>
    <name evidence="3" type="ORF">SAMN04487936_102512</name>
</gene>
<dbReference type="InterPro" id="IPR001347">
    <property type="entry name" value="SIS_dom"/>
</dbReference>
<dbReference type="GO" id="GO:0097367">
    <property type="term" value="F:carbohydrate derivative binding"/>
    <property type="evidence" value="ECO:0007669"/>
    <property type="project" value="InterPro"/>
</dbReference>
<dbReference type="InterPro" id="IPR024713">
    <property type="entry name" value="Fructosamine_deglycase_FrlB"/>
</dbReference>
<dbReference type="SUPFAM" id="SSF53697">
    <property type="entry name" value="SIS domain"/>
    <property type="match status" value="1"/>
</dbReference>
<dbReference type="GO" id="GO:0016787">
    <property type="term" value="F:hydrolase activity"/>
    <property type="evidence" value="ECO:0007669"/>
    <property type="project" value="UniProtKB-KW"/>
</dbReference>
<dbReference type="GO" id="GO:0006002">
    <property type="term" value="P:fructose 6-phosphate metabolic process"/>
    <property type="evidence" value="ECO:0007669"/>
    <property type="project" value="TreeGrafter"/>
</dbReference>
<feature type="domain" description="SIS" evidence="2">
    <location>
        <begin position="18"/>
        <end position="161"/>
    </location>
</feature>